<dbReference type="Gene3D" id="2.130.10.130">
    <property type="entry name" value="Integrin alpha, N-terminal"/>
    <property type="match status" value="1"/>
</dbReference>
<evidence type="ECO:0000256" key="3">
    <source>
        <dbReference type="ARBA" id="ARBA00023326"/>
    </source>
</evidence>
<dbReference type="InterPro" id="IPR003961">
    <property type="entry name" value="FN3_dom"/>
</dbReference>
<dbReference type="InterPro" id="IPR028994">
    <property type="entry name" value="Integrin_alpha_N"/>
</dbReference>
<dbReference type="Gene3D" id="2.60.40.10">
    <property type="entry name" value="Immunoglobulins"/>
    <property type="match status" value="1"/>
</dbReference>
<dbReference type="Pfam" id="PF13517">
    <property type="entry name" value="FG-GAP_3"/>
    <property type="match status" value="1"/>
</dbReference>
<dbReference type="SUPFAM" id="SSF69318">
    <property type="entry name" value="Integrin alpha N-terminal domain"/>
    <property type="match status" value="1"/>
</dbReference>
<dbReference type="SMART" id="SM00060">
    <property type="entry name" value="FN3"/>
    <property type="match status" value="1"/>
</dbReference>
<dbReference type="SUPFAM" id="SSF49265">
    <property type="entry name" value="Fibronectin type III"/>
    <property type="match status" value="1"/>
</dbReference>
<keyword evidence="3" id="KW-0119">Carbohydrate metabolism</keyword>
<dbReference type="PANTHER" id="PTHR44103">
    <property type="entry name" value="PROPROTEIN CONVERTASE P"/>
    <property type="match status" value="1"/>
</dbReference>
<keyword evidence="2" id="KW-0378">Hydrolase</keyword>
<evidence type="ECO:0000256" key="4">
    <source>
        <dbReference type="SAM" id="SignalP"/>
    </source>
</evidence>
<proteinExistence type="predicted"/>
<keyword evidence="1 4" id="KW-0732">Signal</keyword>
<evidence type="ECO:0000256" key="1">
    <source>
        <dbReference type="ARBA" id="ARBA00022729"/>
    </source>
</evidence>
<reference evidence="7" key="1">
    <citation type="journal article" date="2019" name="Int. J. Syst. Evol. Microbiol.">
        <title>The Global Catalogue of Microorganisms (GCM) 10K type strain sequencing project: providing services to taxonomists for standard genome sequencing and annotation.</title>
        <authorList>
            <consortium name="The Broad Institute Genomics Platform"/>
            <consortium name="The Broad Institute Genome Sequencing Center for Infectious Disease"/>
            <person name="Wu L."/>
            <person name="Ma J."/>
        </authorList>
    </citation>
    <scope>NUCLEOTIDE SEQUENCE [LARGE SCALE GENOMIC DNA]</scope>
    <source>
        <strain evidence="7">JCM 18961</strain>
    </source>
</reference>
<keyword evidence="2" id="KW-0326">Glycosidase</keyword>
<dbReference type="InterPro" id="IPR013517">
    <property type="entry name" value="FG-GAP"/>
</dbReference>
<keyword evidence="3" id="KW-0624">Polysaccharide degradation</keyword>
<dbReference type="PROSITE" id="PS50853">
    <property type="entry name" value="FN3"/>
    <property type="match status" value="1"/>
</dbReference>
<dbReference type="EMBL" id="BAABLO010000001">
    <property type="protein sequence ID" value="GAA4710834.1"/>
    <property type="molecule type" value="Genomic_DNA"/>
</dbReference>
<dbReference type="InterPro" id="IPR036116">
    <property type="entry name" value="FN3_sf"/>
</dbReference>
<name>A0ABP8XMS9_9MICO</name>
<evidence type="ECO:0000313" key="6">
    <source>
        <dbReference type="EMBL" id="GAA4710834.1"/>
    </source>
</evidence>
<feature type="domain" description="Fibronectin type-III" evidence="5">
    <location>
        <begin position="421"/>
        <end position="510"/>
    </location>
</feature>
<accession>A0ABP8XMS9</accession>
<dbReference type="RefSeq" id="WP_345500746.1">
    <property type="nucleotide sequence ID" value="NZ_BAABLO010000001.1"/>
</dbReference>
<dbReference type="InterPro" id="IPR013783">
    <property type="entry name" value="Ig-like_fold"/>
</dbReference>
<dbReference type="Proteomes" id="UP001500556">
    <property type="component" value="Unassembled WGS sequence"/>
</dbReference>
<organism evidence="6 7">
    <name type="scientific">Pedococcus ginsenosidimutans</name>
    <dbReference type="NCBI Taxonomy" id="490570"/>
    <lineage>
        <taxon>Bacteria</taxon>
        <taxon>Bacillati</taxon>
        <taxon>Actinomycetota</taxon>
        <taxon>Actinomycetes</taxon>
        <taxon>Micrococcales</taxon>
        <taxon>Intrasporangiaceae</taxon>
        <taxon>Pedococcus</taxon>
    </lineage>
</organism>
<protein>
    <recommendedName>
        <fullName evidence="5">Fibronectin type-III domain-containing protein</fullName>
    </recommendedName>
</protein>
<evidence type="ECO:0000313" key="7">
    <source>
        <dbReference type="Proteomes" id="UP001500556"/>
    </source>
</evidence>
<dbReference type="CDD" id="cd00063">
    <property type="entry name" value="FN3"/>
    <property type="match status" value="1"/>
</dbReference>
<sequence length="755" mass="78371">MTTSFSTPRPRRHLVAVVVGALTAALLVPGSAQAADPVPPTVVSLSTTPSAVTVPGTTSLQIRVAGPDRPSYAQVTFVEPSGRPRTVQLEMADDGPGQYTGTTAYAIKDGAENGHWRVRQVYVPTPYLGTIVCDSTVQESYCTGHQDFSAVGVDVSGSVFDPEAPVVTAAAVASPAVHVPDQTLDLTFEATDVHPLARLEFQFGPDAAAAQGRLLTAVVKDAAQLAAGRASVAVPTAYDSTYRLRGLVAVDSVGNQATYRPDGWVSLGGSATGPRKHSLDFSTMTFTASGSTMDIDPPQLRSVVPGSTKVVQGATSAVAVAYTATDSADGLYTAYLCYTGPNAVETCRAQEVTGYPRVLPLSGSAVLPIPSVGVYRLTRVALSDKMSNPVEYRRDGSTYNSVTKVSGTHTVDFAAADVRVVPAAPDVRVRPRPQSAEVAWTATSAGTAGVRVDVTSGNTKVTTVRGSGAEGRLVVPGLRNGTTYRVSVTPESSAGDGKALARTVTPVLSGNVFSAGDVNNDGRPDLVAHLPDGLVRIYRATGPATFGAGKSVVDVGDQRPFPGTRLDGHATFLTVSSDTNLQAMHLAWNVTYVGITPVGPGWNMRFIDGSSDFTGDGKADIVAVTPGGTAYLYRGDGAGGYSYGTRIATGWSTMQTVFAATDVTGDRRADLLGVDSAGVLWIFPGTGKGTFTPKRKVGSGWGGLGALFSARDVTGDGRVDLGAITMDGTLRVYKGWGNGTFSSAVTVSRGWAPYL</sequence>
<gene>
    <name evidence="6" type="ORF">GCM10025782_03600</name>
</gene>
<evidence type="ECO:0000256" key="2">
    <source>
        <dbReference type="ARBA" id="ARBA00023295"/>
    </source>
</evidence>
<dbReference type="PANTHER" id="PTHR44103:SF1">
    <property type="entry name" value="PROPROTEIN CONVERTASE P"/>
    <property type="match status" value="1"/>
</dbReference>
<evidence type="ECO:0000259" key="5">
    <source>
        <dbReference type="PROSITE" id="PS50853"/>
    </source>
</evidence>
<comment type="caution">
    <text evidence="6">The sequence shown here is derived from an EMBL/GenBank/DDBJ whole genome shotgun (WGS) entry which is preliminary data.</text>
</comment>
<feature type="chain" id="PRO_5045946477" description="Fibronectin type-III domain-containing protein" evidence="4">
    <location>
        <begin position="35"/>
        <end position="755"/>
    </location>
</feature>
<keyword evidence="7" id="KW-1185">Reference proteome</keyword>
<feature type="signal peptide" evidence="4">
    <location>
        <begin position="1"/>
        <end position="34"/>
    </location>
</feature>